<organism evidence="2 3">
    <name type="scientific">Streptomyces gibsoniae</name>
    <dbReference type="NCBI Taxonomy" id="3075529"/>
    <lineage>
        <taxon>Bacteria</taxon>
        <taxon>Bacillati</taxon>
        <taxon>Actinomycetota</taxon>
        <taxon>Actinomycetes</taxon>
        <taxon>Kitasatosporales</taxon>
        <taxon>Streptomycetaceae</taxon>
        <taxon>Streptomyces</taxon>
    </lineage>
</organism>
<protein>
    <submittedName>
        <fullName evidence="2">Uncharacterized protein</fullName>
    </submittedName>
</protein>
<dbReference type="InterPro" id="IPR015943">
    <property type="entry name" value="WD40/YVTN_repeat-like_dom_sf"/>
</dbReference>
<proteinExistence type="predicted"/>
<evidence type="ECO:0000256" key="1">
    <source>
        <dbReference type="SAM" id="MobiDB-lite"/>
    </source>
</evidence>
<dbReference type="SUPFAM" id="SSF75011">
    <property type="entry name" value="3-carboxy-cis,cis-mucoante lactonizing enzyme"/>
    <property type="match status" value="1"/>
</dbReference>
<dbReference type="EMBL" id="JAVREY010000040">
    <property type="protein sequence ID" value="MDT0466623.1"/>
    <property type="molecule type" value="Genomic_DNA"/>
</dbReference>
<evidence type="ECO:0000313" key="2">
    <source>
        <dbReference type="EMBL" id="MDT0466623.1"/>
    </source>
</evidence>
<dbReference type="Proteomes" id="UP001183809">
    <property type="component" value="Unassembled WGS sequence"/>
</dbReference>
<feature type="region of interest" description="Disordered" evidence="1">
    <location>
        <begin position="1"/>
        <end position="25"/>
    </location>
</feature>
<feature type="compositionally biased region" description="Polar residues" evidence="1">
    <location>
        <begin position="227"/>
        <end position="240"/>
    </location>
</feature>
<keyword evidence="3" id="KW-1185">Reference proteome</keyword>
<comment type="caution">
    <text evidence="2">The sequence shown here is derived from an EMBL/GenBank/DDBJ whole genome shotgun (WGS) entry which is preliminary data.</text>
</comment>
<gene>
    <name evidence="2" type="ORF">RM764_27080</name>
</gene>
<feature type="region of interest" description="Disordered" evidence="1">
    <location>
        <begin position="225"/>
        <end position="245"/>
    </location>
</feature>
<sequence length="449" mass="47161">MAPNGTSNLHDDAYQTDTYTQAGPAGRDLSVRTRLQGGLCGSVTFDSRGRLVTVCMAPRRAPRLMLLDPDNLSTIASLELPGTAGTSPTDVTGGGYFYLDNNDRVVVPTKAGGIQVVSIQGNTFVTRRSYDLKPVIGTAGIVSALPDWSGLLWFVTRSGVVGTVDLTTGAVRSRTLRGEQIANSIAVDESGGVFVVSDHALYRFDAGPGGAPHATWRAVYDRGTRQKPGQLSQGSGTTPTLIGPASGPGGGYVAITDNADPRMHVLVMARGKAGPTRVCTEPVFPAWKGADENSLVAVDGDLIAENNYGYVVGSNALLEGFLGHRLPDTVPGLVRVHVDYARKSCTTAWSNTTERIPSVVSKAALGNGLLYTYTHPSAAELAFKPKERSLGAPDAWYLTTVDVRTGKRAWSRLAGAGPLFNNHYAPVSIGADGAAYVGCVGGLVRIADS</sequence>
<evidence type="ECO:0000313" key="3">
    <source>
        <dbReference type="Proteomes" id="UP001183809"/>
    </source>
</evidence>
<reference evidence="3" key="1">
    <citation type="submission" date="2023-07" db="EMBL/GenBank/DDBJ databases">
        <title>30 novel species of actinomycetes from the DSMZ collection.</title>
        <authorList>
            <person name="Nouioui I."/>
        </authorList>
    </citation>
    <scope>NUCLEOTIDE SEQUENCE [LARGE SCALE GENOMIC DNA]</scope>
    <source>
        <strain evidence="3">DSM 41699</strain>
    </source>
</reference>
<accession>A0ABU2U077</accession>
<dbReference type="Gene3D" id="2.130.10.10">
    <property type="entry name" value="YVTN repeat-like/Quinoprotein amine dehydrogenase"/>
    <property type="match status" value="1"/>
</dbReference>
<dbReference type="RefSeq" id="WP_311698082.1">
    <property type="nucleotide sequence ID" value="NZ_JAVREY010000040.1"/>
</dbReference>
<name>A0ABU2U077_9ACTN</name>